<proteinExistence type="predicted"/>
<dbReference type="AlphaFoldDB" id="A0A2P2IIU2"/>
<name>A0A2P2IIU2_RHIMU</name>
<evidence type="ECO:0000313" key="1">
    <source>
        <dbReference type="EMBL" id="MBW81146.1"/>
    </source>
</evidence>
<sequence length="56" mass="6565">MGTFCFKPALVNSKIHLKTVQLEFSLAKNCQGWFQDVQTFTQIFFKISLCIFCLYH</sequence>
<organism evidence="1">
    <name type="scientific">Rhizophora mucronata</name>
    <name type="common">Asiatic mangrove</name>
    <dbReference type="NCBI Taxonomy" id="61149"/>
    <lineage>
        <taxon>Eukaryota</taxon>
        <taxon>Viridiplantae</taxon>
        <taxon>Streptophyta</taxon>
        <taxon>Embryophyta</taxon>
        <taxon>Tracheophyta</taxon>
        <taxon>Spermatophyta</taxon>
        <taxon>Magnoliopsida</taxon>
        <taxon>eudicotyledons</taxon>
        <taxon>Gunneridae</taxon>
        <taxon>Pentapetalae</taxon>
        <taxon>rosids</taxon>
        <taxon>fabids</taxon>
        <taxon>Malpighiales</taxon>
        <taxon>Rhizophoraceae</taxon>
        <taxon>Rhizophora</taxon>
    </lineage>
</organism>
<reference evidence="1" key="1">
    <citation type="submission" date="2018-02" db="EMBL/GenBank/DDBJ databases">
        <title>Rhizophora mucronata_Transcriptome.</title>
        <authorList>
            <person name="Meera S.P."/>
            <person name="Sreeshan A."/>
            <person name="Augustine A."/>
        </authorList>
    </citation>
    <scope>NUCLEOTIDE SEQUENCE</scope>
    <source>
        <tissue evidence="1">Leaf</tissue>
    </source>
</reference>
<accession>A0A2P2IIU2</accession>
<protein>
    <submittedName>
        <fullName evidence="1">Uncharacterized protein</fullName>
    </submittedName>
</protein>
<dbReference type="EMBL" id="GGEC01000663">
    <property type="protein sequence ID" value="MBW81146.1"/>
    <property type="molecule type" value="Transcribed_RNA"/>
</dbReference>